<feature type="domain" description="Cupin type-1" evidence="1">
    <location>
        <begin position="70"/>
        <end position="121"/>
    </location>
</feature>
<sequence length="182" mass="19874">MLYYSLAAIQVQPYTLPDDGVYPGNPNFPVLFYADAVQFRDNAPEAALERLFSANGWTGWWTNGIYDYHHYHSISHEVLGVYAGEAQVQLGGPHGVILPFRKGDVMLIPAGVAHKCISSTADFGVVGAYPPGQENYDVLYGLADERPAADGRIVAVALPETDPVYGENGPMAAYWNPAYQHV</sequence>
<dbReference type="InterPro" id="IPR011051">
    <property type="entry name" value="RmlC_Cupin_sf"/>
</dbReference>
<evidence type="ECO:0000259" key="1">
    <source>
        <dbReference type="Pfam" id="PF00190"/>
    </source>
</evidence>
<name>A0A2T7BDU7_9BACT</name>
<comment type="caution">
    <text evidence="2">The sequence shown here is derived from an EMBL/GenBank/DDBJ whole genome shotgun (WGS) entry which is preliminary data.</text>
</comment>
<dbReference type="Proteomes" id="UP000244450">
    <property type="component" value="Unassembled WGS sequence"/>
</dbReference>
<dbReference type="PANTHER" id="PTHR36448:SF2">
    <property type="entry name" value="CUPIN TYPE-1 DOMAIN-CONTAINING PROTEIN"/>
    <property type="match status" value="1"/>
</dbReference>
<gene>
    <name evidence="2" type="ORF">DCC81_22930</name>
</gene>
<dbReference type="OrthoDB" id="9791759at2"/>
<dbReference type="RefSeq" id="WP_108688996.1">
    <property type="nucleotide sequence ID" value="NZ_QCYK01000003.1"/>
</dbReference>
<dbReference type="InterPro" id="IPR006045">
    <property type="entry name" value="Cupin_1"/>
</dbReference>
<organism evidence="2 3">
    <name type="scientific">Chitinophaga parva</name>
    <dbReference type="NCBI Taxonomy" id="2169414"/>
    <lineage>
        <taxon>Bacteria</taxon>
        <taxon>Pseudomonadati</taxon>
        <taxon>Bacteroidota</taxon>
        <taxon>Chitinophagia</taxon>
        <taxon>Chitinophagales</taxon>
        <taxon>Chitinophagaceae</taxon>
        <taxon>Chitinophaga</taxon>
    </lineage>
</organism>
<reference evidence="2 3" key="1">
    <citation type="submission" date="2018-04" db="EMBL/GenBank/DDBJ databases">
        <title>Chitinophaga fuyangensis sp. nov., isolated from soil in a chemical factory.</title>
        <authorList>
            <person name="Chen K."/>
        </authorList>
    </citation>
    <scope>NUCLEOTIDE SEQUENCE [LARGE SCALE GENOMIC DNA]</scope>
    <source>
        <strain evidence="2 3">LY-1</strain>
    </source>
</reference>
<dbReference type="PANTHER" id="PTHR36448">
    <property type="entry name" value="BLR7373 PROTEIN"/>
    <property type="match status" value="1"/>
</dbReference>
<dbReference type="EMBL" id="QCYK01000003">
    <property type="protein sequence ID" value="PUZ23252.1"/>
    <property type="molecule type" value="Genomic_DNA"/>
</dbReference>
<keyword evidence="3" id="KW-1185">Reference proteome</keyword>
<evidence type="ECO:0000313" key="2">
    <source>
        <dbReference type="EMBL" id="PUZ23252.1"/>
    </source>
</evidence>
<dbReference type="Pfam" id="PF00190">
    <property type="entry name" value="Cupin_1"/>
    <property type="match status" value="1"/>
</dbReference>
<dbReference type="InterPro" id="IPR047121">
    <property type="entry name" value="YjiB-like"/>
</dbReference>
<dbReference type="PIRSF" id="PIRSF019307">
    <property type="entry name" value="UCP019307"/>
    <property type="match status" value="1"/>
</dbReference>
<accession>A0A2T7BDU7</accession>
<evidence type="ECO:0000313" key="3">
    <source>
        <dbReference type="Proteomes" id="UP000244450"/>
    </source>
</evidence>
<dbReference type="InterPro" id="IPR014500">
    <property type="entry name" value="UCP019307_cupin"/>
</dbReference>
<dbReference type="AlphaFoldDB" id="A0A2T7BDU7"/>
<dbReference type="Gene3D" id="2.60.120.10">
    <property type="entry name" value="Jelly Rolls"/>
    <property type="match status" value="1"/>
</dbReference>
<dbReference type="InterPro" id="IPR014710">
    <property type="entry name" value="RmlC-like_jellyroll"/>
</dbReference>
<dbReference type="CDD" id="cd02219">
    <property type="entry name" value="cupin_YjlB-like"/>
    <property type="match status" value="1"/>
</dbReference>
<proteinExistence type="predicted"/>
<dbReference type="SUPFAM" id="SSF51182">
    <property type="entry name" value="RmlC-like cupins"/>
    <property type="match status" value="1"/>
</dbReference>
<protein>
    <recommendedName>
        <fullName evidence="1">Cupin type-1 domain-containing protein</fullName>
    </recommendedName>
</protein>